<keyword evidence="1" id="KW-0472">Membrane</keyword>
<organism evidence="2">
    <name type="scientific">freshwater metagenome</name>
    <dbReference type="NCBI Taxonomy" id="449393"/>
    <lineage>
        <taxon>unclassified sequences</taxon>
        <taxon>metagenomes</taxon>
        <taxon>ecological metagenomes</taxon>
    </lineage>
</organism>
<keyword evidence="1" id="KW-0812">Transmembrane</keyword>
<evidence type="ECO:0000313" key="2">
    <source>
        <dbReference type="EMBL" id="CAB4565531.1"/>
    </source>
</evidence>
<dbReference type="EMBL" id="CAEZVY010000004">
    <property type="protein sequence ID" value="CAB4634053.1"/>
    <property type="molecule type" value="Genomic_DNA"/>
</dbReference>
<feature type="transmembrane region" description="Helical" evidence="1">
    <location>
        <begin position="52"/>
        <end position="73"/>
    </location>
</feature>
<name>A0A6J6DN22_9ZZZZ</name>
<proteinExistence type="predicted"/>
<evidence type="ECO:0000313" key="3">
    <source>
        <dbReference type="EMBL" id="CAB4634053.1"/>
    </source>
</evidence>
<evidence type="ECO:0000256" key="1">
    <source>
        <dbReference type="SAM" id="Phobius"/>
    </source>
</evidence>
<gene>
    <name evidence="2" type="ORF">UFOPK1684_00397</name>
    <name evidence="3" type="ORF">UFOPK2158_00059</name>
</gene>
<keyword evidence="1" id="KW-1133">Transmembrane helix</keyword>
<protein>
    <submittedName>
        <fullName evidence="2">Unannotated protein</fullName>
    </submittedName>
</protein>
<reference evidence="2" key="1">
    <citation type="submission" date="2020-05" db="EMBL/GenBank/DDBJ databases">
        <authorList>
            <person name="Chiriac C."/>
            <person name="Salcher M."/>
            <person name="Ghai R."/>
            <person name="Kavagutti S V."/>
        </authorList>
    </citation>
    <scope>NUCLEOTIDE SEQUENCE</scope>
</reference>
<feature type="transmembrane region" description="Helical" evidence="1">
    <location>
        <begin position="23"/>
        <end position="46"/>
    </location>
</feature>
<accession>A0A6J6DN22</accession>
<dbReference type="EMBL" id="CAEZTM010000011">
    <property type="protein sequence ID" value="CAB4565531.1"/>
    <property type="molecule type" value="Genomic_DNA"/>
</dbReference>
<dbReference type="AlphaFoldDB" id="A0A6J6DN22"/>
<sequence length="94" mass="9995">MVTFSGLIGLVLRYLIPGRAMHGLFVMPSIGIIAGSLSWAIAVWAGLDPAGIWPWIGALGLSAAVPIALGFILPKRRQLADDALWAELTGRTTR</sequence>